<evidence type="ECO:0000313" key="11">
    <source>
        <dbReference type="EMBL" id="HAN27617.1"/>
    </source>
</evidence>
<evidence type="ECO:0000256" key="7">
    <source>
        <dbReference type="PIRNR" id="PIRNR001488"/>
    </source>
</evidence>
<evidence type="ECO:0000256" key="3">
    <source>
        <dbReference type="ARBA" id="ARBA00022729"/>
    </source>
</evidence>
<gene>
    <name evidence="11" type="ORF">DCP75_07835</name>
</gene>
<name>A0A3C1KLS1_9GAMM</name>
<dbReference type="Pfam" id="PF01323">
    <property type="entry name" value="DSBA"/>
    <property type="match status" value="1"/>
</dbReference>
<evidence type="ECO:0000256" key="6">
    <source>
        <dbReference type="ARBA" id="ARBA00023284"/>
    </source>
</evidence>
<feature type="disulfide bond" description="Redox-active" evidence="8">
    <location>
        <begin position="59"/>
        <end position="62"/>
    </location>
</feature>
<comment type="similarity">
    <text evidence="2">Belongs to the thioredoxin family. DsbA subfamily.</text>
</comment>
<dbReference type="SUPFAM" id="SSF52833">
    <property type="entry name" value="Thioredoxin-like"/>
    <property type="match status" value="1"/>
</dbReference>
<dbReference type="PROSITE" id="PS00194">
    <property type="entry name" value="THIOREDOXIN_1"/>
    <property type="match status" value="1"/>
</dbReference>
<dbReference type="InterPro" id="IPR017937">
    <property type="entry name" value="Thioredoxin_CS"/>
</dbReference>
<evidence type="ECO:0000256" key="1">
    <source>
        <dbReference type="ARBA" id="ARBA00004418"/>
    </source>
</evidence>
<proteinExistence type="inferred from homology"/>
<evidence type="ECO:0000256" key="4">
    <source>
        <dbReference type="ARBA" id="ARBA00022764"/>
    </source>
</evidence>
<dbReference type="InterPro" id="IPR001853">
    <property type="entry name" value="DSBA-like_thioredoxin_dom"/>
</dbReference>
<feature type="chain" id="PRO_5017769164" description="Thiol:disulfide interchange protein" evidence="9">
    <location>
        <begin position="21"/>
        <end position="219"/>
    </location>
</feature>
<keyword evidence="5 7" id="KW-1015">Disulfide bond</keyword>
<evidence type="ECO:0000256" key="5">
    <source>
        <dbReference type="ARBA" id="ARBA00023157"/>
    </source>
</evidence>
<keyword evidence="4 7" id="KW-0574">Periplasm</keyword>
<dbReference type="CDD" id="cd03019">
    <property type="entry name" value="DsbA_DsbA"/>
    <property type="match status" value="1"/>
</dbReference>
<dbReference type="Proteomes" id="UP000259273">
    <property type="component" value="Unassembled WGS sequence"/>
</dbReference>
<reference evidence="11 12" key="1">
    <citation type="journal article" date="2018" name="Nat. Biotechnol.">
        <title>A standardized bacterial taxonomy based on genome phylogeny substantially revises the tree of life.</title>
        <authorList>
            <person name="Parks D.H."/>
            <person name="Chuvochina M."/>
            <person name="Waite D.W."/>
            <person name="Rinke C."/>
            <person name="Skarshewski A."/>
            <person name="Chaumeil P.A."/>
            <person name="Hugenholtz P."/>
        </authorList>
    </citation>
    <scope>NUCLEOTIDE SEQUENCE [LARGE SCALE GENOMIC DNA]</scope>
    <source>
        <strain evidence="11">UBA9158</strain>
    </source>
</reference>
<comment type="caution">
    <text evidence="11">The sequence shown here is derived from an EMBL/GenBank/DDBJ whole genome shotgun (WGS) entry which is preliminary data.</text>
</comment>
<protein>
    <recommendedName>
        <fullName evidence="7">Thiol:disulfide interchange protein</fullName>
    </recommendedName>
</protein>
<dbReference type="GO" id="GO:0015036">
    <property type="term" value="F:disulfide oxidoreductase activity"/>
    <property type="evidence" value="ECO:0007669"/>
    <property type="project" value="UniProtKB-ARBA"/>
</dbReference>
<evidence type="ECO:0000313" key="12">
    <source>
        <dbReference type="Proteomes" id="UP000259273"/>
    </source>
</evidence>
<keyword evidence="3 9" id="KW-0732">Signal</keyword>
<organism evidence="11 12">
    <name type="scientific">Haliea salexigens</name>
    <dbReference type="NCBI Taxonomy" id="287487"/>
    <lineage>
        <taxon>Bacteria</taxon>
        <taxon>Pseudomonadati</taxon>
        <taxon>Pseudomonadota</taxon>
        <taxon>Gammaproteobacteria</taxon>
        <taxon>Cellvibrionales</taxon>
        <taxon>Halieaceae</taxon>
        <taxon>Haliea</taxon>
    </lineage>
</organism>
<evidence type="ECO:0000256" key="9">
    <source>
        <dbReference type="SAM" id="SignalP"/>
    </source>
</evidence>
<feature type="signal peptide" evidence="9">
    <location>
        <begin position="1"/>
        <end position="20"/>
    </location>
</feature>
<evidence type="ECO:0000256" key="2">
    <source>
        <dbReference type="ARBA" id="ARBA00005791"/>
    </source>
</evidence>
<dbReference type="Gene3D" id="3.40.30.10">
    <property type="entry name" value="Glutaredoxin"/>
    <property type="match status" value="1"/>
</dbReference>
<evidence type="ECO:0000256" key="8">
    <source>
        <dbReference type="PIRSR" id="PIRSR001488-1"/>
    </source>
</evidence>
<dbReference type="PROSITE" id="PS51352">
    <property type="entry name" value="THIOREDOXIN_2"/>
    <property type="match status" value="1"/>
</dbReference>
<dbReference type="AlphaFoldDB" id="A0A3C1KLS1"/>
<dbReference type="STRING" id="1121937.GCA_000423125_02136"/>
<sequence>MFTRFLALALVLLAPLAATAQDAATTDWQEGTHYDLIVPALRTADPDKIEVVEFFWYGCGHCYTFDPLISRWKDTLADDVDFKGSPAVWNKPMELHAAMYYTADVLGVLDSLHTVMFQAMNVDGKRLGSEAEIRKLFTSNGVSGDDFDKAFSSFGVSSQVRQANSRARAAKITGTPEMMVNGKYRISIRKAGSQANMLKLADFLIEKERAAQPASNAAS</sequence>
<dbReference type="PANTHER" id="PTHR35891">
    <property type="entry name" value="THIOL:DISULFIDE INTERCHANGE PROTEIN DSBA"/>
    <property type="match status" value="1"/>
</dbReference>
<dbReference type="GO" id="GO:0042597">
    <property type="term" value="C:periplasmic space"/>
    <property type="evidence" value="ECO:0007669"/>
    <property type="project" value="UniProtKB-SubCell"/>
</dbReference>
<evidence type="ECO:0000259" key="10">
    <source>
        <dbReference type="PROSITE" id="PS51352"/>
    </source>
</evidence>
<dbReference type="InterPro" id="IPR023205">
    <property type="entry name" value="DsbA/DsbL"/>
</dbReference>
<dbReference type="PANTHER" id="PTHR35891:SF2">
    <property type="entry name" value="THIOL:DISULFIDE INTERCHANGE PROTEIN DSBA"/>
    <property type="match status" value="1"/>
</dbReference>
<dbReference type="InterPro" id="IPR013766">
    <property type="entry name" value="Thioredoxin_domain"/>
</dbReference>
<dbReference type="InterPro" id="IPR036249">
    <property type="entry name" value="Thioredoxin-like_sf"/>
</dbReference>
<dbReference type="InterPro" id="IPR050824">
    <property type="entry name" value="Thiol_disulfide_DsbA"/>
</dbReference>
<dbReference type="PIRSF" id="PIRSF001488">
    <property type="entry name" value="Tdi_protein"/>
    <property type="match status" value="1"/>
</dbReference>
<comment type="subcellular location">
    <subcellularLocation>
        <location evidence="1 7">Periplasm</location>
    </subcellularLocation>
</comment>
<dbReference type="EMBL" id="DMND01000107">
    <property type="protein sequence ID" value="HAN27617.1"/>
    <property type="molecule type" value="Genomic_DNA"/>
</dbReference>
<feature type="domain" description="Thioredoxin" evidence="10">
    <location>
        <begin position="14"/>
        <end position="156"/>
    </location>
</feature>
<accession>A0A3C1KLS1</accession>
<keyword evidence="6" id="KW-0676">Redox-active center</keyword>